<sequence>MDTLPEEKLATLKEWINLLTETAIGMHKAMGIDDLKHIVYASITQGFVLGHNWVRRHGSLWK</sequence>
<dbReference type="EMBL" id="BARV01016046">
    <property type="protein sequence ID" value="GAI22449.1"/>
    <property type="molecule type" value="Genomic_DNA"/>
</dbReference>
<name>X1NUX7_9ZZZZ</name>
<proteinExistence type="predicted"/>
<reference evidence="1" key="1">
    <citation type="journal article" date="2014" name="Front. Microbiol.">
        <title>High frequency of phylogenetically diverse reductive dehalogenase-homologous genes in deep subseafloor sedimentary metagenomes.</title>
        <authorList>
            <person name="Kawai M."/>
            <person name="Futagami T."/>
            <person name="Toyoda A."/>
            <person name="Takaki Y."/>
            <person name="Nishi S."/>
            <person name="Hori S."/>
            <person name="Arai W."/>
            <person name="Tsubouchi T."/>
            <person name="Morono Y."/>
            <person name="Uchiyama I."/>
            <person name="Ito T."/>
            <person name="Fujiyama A."/>
            <person name="Inagaki F."/>
            <person name="Takami H."/>
        </authorList>
    </citation>
    <scope>NUCLEOTIDE SEQUENCE</scope>
    <source>
        <strain evidence="1">Expedition CK06-06</strain>
    </source>
</reference>
<comment type="caution">
    <text evidence="1">The sequence shown here is derived from an EMBL/GenBank/DDBJ whole genome shotgun (WGS) entry which is preliminary data.</text>
</comment>
<evidence type="ECO:0000313" key="1">
    <source>
        <dbReference type="EMBL" id="GAI22449.1"/>
    </source>
</evidence>
<organism evidence="1">
    <name type="scientific">marine sediment metagenome</name>
    <dbReference type="NCBI Taxonomy" id="412755"/>
    <lineage>
        <taxon>unclassified sequences</taxon>
        <taxon>metagenomes</taxon>
        <taxon>ecological metagenomes</taxon>
    </lineage>
</organism>
<gene>
    <name evidence="1" type="ORF">S06H3_27629</name>
</gene>
<accession>X1NUX7</accession>
<dbReference type="AlphaFoldDB" id="X1NUX7"/>
<protein>
    <submittedName>
        <fullName evidence="1">Uncharacterized protein</fullName>
    </submittedName>
</protein>